<dbReference type="Gene3D" id="2.60.120.10">
    <property type="entry name" value="Jelly Rolls"/>
    <property type="match status" value="1"/>
</dbReference>
<accession>A0A2S7WUF2</accession>
<dbReference type="CDD" id="cd00038">
    <property type="entry name" value="CAP_ED"/>
    <property type="match status" value="1"/>
</dbReference>
<dbReference type="PROSITE" id="PS50042">
    <property type="entry name" value="CNMP_BINDING_3"/>
    <property type="match status" value="1"/>
</dbReference>
<proteinExistence type="predicted"/>
<dbReference type="Proteomes" id="UP000239068">
    <property type="component" value="Unassembled WGS sequence"/>
</dbReference>
<dbReference type="InterPro" id="IPR000595">
    <property type="entry name" value="cNMP-bd_dom"/>
</dbReference>
<comment type="caution">
    <text evidence="2">The sequence shown here is derived from an EMBL/GenBank/DDBJ whole genome shotgun (WGS) entry which is preliminary data.</text>
</comment>
<reference evidence="2 3" key="1">
    <citation type="submission" date="2016-12" db="EMBL/GenBank/DDBJ databases">
        <title>Trade-off between light-utilization and light-protection in marine flavobacteria.</title>
        <authorList>
            <person name="Kumagai Y."/>
            <person name="Yoshizawa S."/>
            <person name="Kogure K."/>
            <person name="Iwasaki W."/>
        </authorList>
    </citation>
    <scope>NUCLEOTIDE SEQUENCE [LARGE SCALE GENOMIC DNA]</scope>
    <source>
        <strain evidence="2 3">ATCC 43844</strain>
    </source>
</reference>
<dbReference type="Pfam" id="PF00027">
    <property type="entry name" value="cNMP_binding"/>
    <property type="match status" value="1"/>
</dbReference>
<name>A0A2S7WUF2_9FLAO</name>
<organism evidence="2 3">
    <name type="scientific">Polaribacter glomeratus</name>
    <dbReference type="NCBI Taxonomy" id="102"/>
    <lineage>
        <taxon>Bacteria</taxon>
        <taxon>Pseudomonadati</taxon>
        <taxon>Bacteroidota</taxon>
        <taxon>Flavobacteriia</taxon>
        <taxon>Flavobacteriales</taxon>
        <taxon>Flavobacteriaceae</taxon>
    </lineage>
</organism>
<dbReference type="InterPro" id="IPR018490">
    <property type="entry name" value="cNMP-bd_dom_sf"/>
</dbReference>
<dbReference type="InterPro" id="IPR014710">
    <property type="entry name" value="RmlC-like_jellyroll"/>
</dbReference>
<sequence>MIILECFINNFHPLSEQSYQKVLSLAKLLKFSNKDILTKYGETPKNLFILKRGVVRSYYTDNNGKEYIRSLFTTFSASGSLGALITNKPSELTYDCLTDCELYAINYKELKKLALQDKDVSYMYANALESIFLIFESRLYDLSVLNATERYLKLKTQIPEIENIIPQYHIASYLNISAVQLSRIRKEIYSK</sequence>
<gene>
    <name evidence="2" type="ORF">BTO16_00780</name>
</gene>
<evidence type="ECO:0000313" key="2">
    <source>
        <dbReference type="EMBL" id="PQJ81208.1"/>
    </source>
</evidence>
<feature type="domain" description="Cyclic nucleotide-binding" evidence="1">
    <location>
        <begin position="10"/>
        <end position="113"/>
    </location>
</feature>
<dbReference type="OrthoDB" id="663011at2"/>
<evidence type="ECO:0000259" key="1">
    <source>
        <dbReference type="PROSITE" id="PS50042"/>
    </source>
</evidence>
<dbReference type="RefSeq" id="WP_105019789.1">
    <property type="nucleotide sequence ID" value="NZ_MSCM01000001.1"/>
</dbReference>
<dbReference type="EMBL" id="MSCM01000001">
    <property type="protein sequence ID" value="PQJ81208.1"/>
    <property type="molecule type" value="Genomic_DNA"/>
</dbReference>
<dbReference type="SUPFAM" id="SSF51206">
    <property type="entry name" value="cAMP-binding domain-like"/>
    <property type="match status" value="1"/>
</dbReference>
<protein>
    <recommendedName>
        <fullName evidence="1">Cyclic nucleotide-binding domain-containing protein</fullName>
    </recommendedName>
</protein>
<evidence type="ECO:0000313" key="3">
    <source>
        <dbReference type="Proteomes" id="UP000239068"/>
    </source>
</evidence>
<keyword evidence="3" id="KW-1185">Reference proteome</keyword>
<dbReference type="AlphaFoldDB" id="A0A2S7WUF2"/>